<keyword evidence="1" id="KW-0812">Transmembrane</keyword>
<dbReference type="GeneID" id="98326152"/>
<sequence>MSEENYQINMQWRVADIAVASVIGVVSAFIYWIVAIFSEVPWTALNSILPGFAGIINGLWLFAAPLAAVIVRKPGAAIYAEVVAGVLEALMGNQWGGAATFGIAVFQGLFAEIAFIIFAYKKWNLSTMVLSGALTGIGCWAYTFLDKLQAVSVFGKYGLPYFVSTVVSGIVIAGVLMWFLYVGIAKTGALDQFASGREIREK</sequence>
<dbReference type="Pfam" id="PF09819">
    <property type="entry name" value="ABC_cobalt"/>
    <property type="match status" value="1"/>
</dbReference>
<dbReference type="Proteomes" id="UP000235771">
    <property type="component" value="Unassembled WGS sequence"/>
</dbReference>
<dbReference type="InterPro" id="IPR017195">
    <property type="entry name" value="ABC_thiamin-permease_prd"/>
</dbReference>
<dbReference type="EMBL" id="PNGV01000001">
    <property type="protein sequence ID" value="PMC43160.1"/>
    <property type="molecule type" value="Genomic_DNA"/>
</dbReference>
<name>A0A2N6RYH3_9BIFI</name>
<feature type="transmembrane region" description="Helical" evidence="1">
    <location>
        <begin position="49"/>
        <end position="71"/>
    </location>
</feature>
<accession>A0A2N6RYH3</accession>
<dbReference type="RefSeq" id="WP_004134507.1">
    <property type="nucleotide sequence ID" value="NZ_JAKNCL010000001.1"/>
</dbReference>
<evidence type="ECO:0000313" key="3">
    <source>
        <dbReference type="Proteomes" id="UP000235771"/>
    </source>
</evidence>
<evidence type="ECO:0000313" key="2">
    <source>
        <dbReference type="EMBL" id="PMC43160.1"/>
    </source>
</evidence>
<keyword evidence="1" id="KW-1133">Transmembrane helix</keyword>
<dbReference type="PIRSF" id="PIRSF037394">
    <property type="entry name" value="ABC_thiamine-permease_YkoE_prd"/>
    <property type="match status" value="1"/>
</dbReference>
<keyword evidence="1" id="KW-0472">Membrane</keyword>
<proteinExistence type="predicted"/>
<feature type="transmembrane region" description="Helical" evidence="1">
    <location>
        <begin position="127"/>
        <end position="145"/>
    </location>
</feature>
<protein>
    <submittedName>
        <fullName evidence="2">ABC transporter permease</fullName>
    </submittedName>
</protein>
<feature type="transmembrane region" description="Helical" evidence="1">
    <location>
        <begin position="12"/>
        <end position="37"/>
    </location>
</feature>
<organism evidence="2 3">
    <name type="scientific">Gardnerella greenwoodii</name>
    <dbReference type="NCBI Taxonomy" id="2914925"/>
    <lineage>
        <taxon>Bacteria</taxon>
        <taxon>Bacillati</taxon>
        <taxon>Actinomycetota</taxon>
        <taxon>Actinomycetes</taxon>
        <taxon>Bifidobacteriales</taxon>
        <taxon>Bifidobacteriaceae</taxon>
        <taxon>Gardnerella</taxon>
    </lineage>
</organism>
<gene>
    <name evidence="2" type="ORF">CJ216_03535</name>
</gene>
<feature type="transmembrane region" description="Helical" evidence="1">
    <location>
        <begin position="101"/>
        <end position="120"/>
    </location>
</feature>
<feature type="transmembrane region" description="Helical" evidence="1">
    <location>
        <begin position="157"/>
        <end position="181"/>
    </location>
</feature>
<dbReference type="AlphaFoldDB" id="A0A2N6RYH3"/>
<comment type="caution">
    <text evidence="2">The sequence shown here is derived from an EMBL/GenBank/DDBJ whole genome shotgun (WGS) entry which is preliminary data.</text>
</comment>
<reference evidence="2 3" key="1">
    <citation type="submission" date="2017-09" db="EMBL/GenBank/DDBJ databases">
        <title>Bacterial strain isolated from the female urinary microbiota.</title>
        <authorList>
            <person name="Thomas-White K."/>
            <person name="Kumar N."/>
            <person name="Forster S."/>
            <person name="Putonti C."/>
            <person name="Lawley T."/>
            <person name="Wolfe A.J."/>
        </authorList>
    </citation>
    <scope>NUCLEOTIDE SEQUENCE [LARGE SCALE GENOMIC DNA]</scope>
    <source>
        <strain evidence="2 3">UMB1686</strain>
    </source>
</reference>
<keyword evidence="3" id="KW-1185">Reference proteome</keyword>
<evidence type="ECO:0000256" key="1">
    <source>
        <dbReference type="SAM" id="Phobius"/>
    </source>
</evidence>